<reference evidence="3 4" key="1">
    <citation type="submission" date="2016-07" db="EMBL/GenBank/DDBJ databases">
        <title>Pervasive Adenine N6-methylation of Active Genes in Fungi.</title>
        <authorList>
            <consortium name="DOE Joint Genome Institute"/>
            <person name="Mondo S.J."/>
            <person name="Dannebaum R.O."/>
            <person name="Kuo R.C."/>
            <person name="Labutti K."/>
            <person name="Haridas S."/>
            <person name="Kuo A."/>
            <person name="Salamov A."/>
            <person name="Ahrendt S.R."/>
            <person name="Lipzen A."/>
            <person name="Sullivan W."/>
            <person name="Andreopoulos W.B."/>
            <person name="Clum A."/>
            <person name="Lindquist E."/>
            <person name="Daum C."/>
            <person name="Ramamoorthy G.K."/>
            <person name="Gryganskyi A."/>
            <person name="Culley D."/>
            <person name="Magnuson J.K."/>
            <person name="James T.Y."/>
            <person name="O'Malley M.A."/>
            <person name="Stajich J.E."/>
            <person name="Spatafora J.W."/>
            <person name="Visel A."/>
            <person name="Grigoriev I.V."/>
        </authorList>
    </citation>
    <scope>NUCLEOTIDE SEQUENCE [LARGE SCALE GENOMIC DNA]</scope>
    <source>
        <strain evidence="3 4">NRRL 3116</strain>
    </source>
</reference>
<dbReference type="Proteomes" id="UP000193648">
    <property type="component" value="Unassembled WGS sequence"/>
</dbReference>
<protein>
    <submittedName>
        <fullName evidence="3">Uncharacterized protein</fullName>
    </submittedName>
</protein>
<evidence type="ECO:0000313" key="4">
    <source>
        <dbReference type="Proteomes" id="UP000193648"/>
    </source>
</evidence>
<dbReference type="InParanoid" id="A0A1Y2GT55"/>
<keyword evidence="2" id="KW-1133">Transmembrane helix</keyword>
<sequence>MPIPVSPHFIPGAEDMSVLSATVRARSSAQSTTRKTESITLFLPIAITALFLLILAITGLLARCLHRRFKDMRISSSTSSNSWKSYYSSRSDINSSHYQDDSMNFNGDDREQEALLARRRSTSYYDANRSRAPVAVVGHDPKGRPISTWSTASSVVAARGEELSKWSQRRDDLIKIYGRSNLNSSSCVNMQGLEEEERQGLTEQGIAGLSLLAQEPRESERDHGNGQDHSQGNNSVHFRHEHGHSNNLEVPKIVMHGPPN</sequence>
<name>A0A1Y2GT55_9FUNG</name>
<proteinExistence type="predicted"/>
<feature type="region of interest" description="Disordered" evidence="1">
    <location>
        <begin position="215"/>
        <end position="260"/>
    </location>
</feature>
<dbReference type="OrthoDB" id="2446960at2759"/>
<dbReference type="AlphaFoldDB" id="A0A1Y2GT55"/>
<feature type="transmembrane region" description="Helical" evidence="2">
    <location>
        <begin position="41"/>
        <end position="65"/>
    </location>
</feature>
<gene>
    <name evidence="3" type="ORF">BCR41DRAFT_350316</name>
</gene>
<accession>A0A1Y2GT55</accession>
<evidence type="ECO:0000256" key="2">
    <source>
        <dbReference type="SAM" id="Phobius"/>
    </source>
</evidence>
<feature type="compositionally biased region" description="Polar residues" evidence="1">
    <location>
        <begin position="227"/>
        <end position="236"/>
    </location>
</feature>
<organism evidence="3 4">
    <name type="scientific">Lobosporangium transversale</name>
    <dbReference type="NCBI Taxonomy" id="64571"/>
    <lineage>
        <taxon>Eukaryota</taxon>
        <taxon>Fungi</taxon>
        <taxon>Fungi incertae sedis</taxon>
        <taxon>Mucoromycota</taxon>
        <taxon>Mortierellomycotina</taxon>
        <taxon>Mortierellomycetes</taxon>
        <taxon>Mortierellales</taxon>
        <taxon>Mortierellaceae</taxon>
        <taxon>Lobosporangium</taxon>
    </lineage>
</organism>
<dbReference type="RefSeq" id="XP_021883221.1">
    <property type="nucleotide sequence ID" value="XM_022023648.1"/>
</dbReference>
<evidence type="ECO:0000256" key="1">
    <source>
        <dbReference type="SAM" id="MobiDB-lite"/>
    </source>
</evidence>
<dbReference type="EMBL" id="MCFF01000011">
    <property type="protein sequence ID" value="ORZ21970.1"/>
    <property type="molecule type" value="Genomic_DNA"/>
</dbReference>
<keyword evidence="4" id="KW-1185">Reference proteome</keyword>
<dbReference type="GeneID" id="33565492"/>
<feature type="compositionally biased region" description="Basic and acidic residues" evidence="1">
    <location>
        <begin position="215"/>
        <end position="226"/>
    </location>
</feature>
<keyword evidence="2" id="KW-0812">Transmembrane</keyword>
<evidence type="ECO:0000313" key="3">
    <source>
        <dbReference type="EMBL" id="ORZ21970.1"/>
    </source>
</evidence>
<keyword evidence="2" id="KW-0472">Membrane</keyword>
<comment type="caution">
    <text evidence="3">The sequence shown here is derived from an EMBL/GenBank/DDBJ whole genome shotgun (WGS) entry which is preliminary data.</text>
</comment>